<sequence>MALHNDVPSIILDVLNIMDASSVELYVSLEESKERSNFCYFVKECEKLLSDKLLKERLEIDTLQDVGILKNRAFYSKFIKVKTKL</sequence>
<proteinExistence type="predicted"/>
<evidence type="ECO:0000313" key="2">
    <source>
        <dbReference type="Proteomes" id="UP001516400"/>
    </source>
</evidence>
<keyword evidence="2" id="KW-1185">Reference proteome</keyword>
<name>A0ABD2MIL5_9CUCU</name>
<protein>
    <submittedName>
        <fullName evidence="1">Uncharacterized protein</fullName>
    </submittedName>
</protein>
<accession>A0ABD2MIL5</accession>
<dbReference type="EMBL" id="JABFTP020000001">
    <property type="protein sequence ID" value="KAL3266226.1"/>
    <property type="molecule type" value="Genomic_DNA"/>
</dbReference>
<evidence type="ECO:0000313" key="1">
    <source>
        <dbReference type="EMBL" id="KAL3266226.1"/>
    </source>
</evidence>
<dbReference type="AlphaFoldDB" id="A0ABD2MIL5"/>
<organism evidence="1 2">
    <name type="scientific">Cryptolaemus montrouzieri</name>
    <dbReference type="NCBI Taxonomy" id="559131"/>
    <lineage>
        <taxon>Eukaryota</taxon>
        <taxon>Metazoa</taxon>
        <taxon>Ecdysozoa</taxon>
        <taxon>Arthropoda</taxon>
        <taxon>Hexapoda</taxon>
        <taxon>Insecta</taxon>
        <taxon>Pterygota</taxon>
        <taxon>Neoptera</taxon>
        <taxon>Endopterygota</taxon>
        <taxon>Coleoptera</taxon>
        <taxon>Polyphaga</taxon>
        <taxon>Cucujiformia</taxon>
        <taxon>Coccinelloidea</taxon>
        <taxon>Coccinellidae</taxon>
        <taxon>Scymninae</taxon>
        <taxon>Scymnini</taxon>
        <taxon>Cryptolaemus</taxon>
    </lineage>
</organism>
<reference evidence="1 2" key="1">
    <citation type="journal article" date="2021" name="BMC Biol.">
        <title>Horizontally acquired antibacterial genes associated with adaptive radiation of ladybird beetles.</title>
        <authorList>
            <person name="Li H.S."/>
            <person name="Tang X.F."/>
            <person name="Huang Y.H."/>
            <person name="Xu Z.Y."/>
            <person name="Chen M.L."/>
            <person name="Du X.Y."/>
            <person name="Qiu B.Y."/>
            <person name="Chen P.T."/>
            <person name="Zhang W."/>
            <person name="Slipinski A."/>
            <person name="Escalona H.E."/>
            <person name="Waterhouse R.M."/>
            <person name="Zwick A."/>
            <person name="Pang H."/>
        </authorList>
    </citation>
    <scope>NUCLEOTIDE SEQUENCE [LARGE SCALE GENOMIC DNA]</scope>
    <source>
        <strain evidence="1">SYSU2018</strain>
    </source>
</reference>
<dbReference type="Proteomes" id="UP001516400">
    <property type="component" value="Unassembled WGS sequence"/>
</dbReference>
<comment type="caution">
    <text evidence="1">The sequence shown here is derived from an EMBL/GenBank/DDBJ whole genome shotgun (WGS) entry which is preliminary data.</text>
</comment>
<gene>
    <name evidence="1" type="ORF">HHI36_010408</name>
</gene>